<keyword evidence="2" id="KW-1185">Reference proteome</keyword>
<proteinExistence type="predicted"/>
<organism evidence="1 2">
    <name type="scientific">Cinara cedri</name>
    <dbReference type="NCBI Taxonomy" id="506608"/>
    <lineage>
        <taxon>Eukaryota</taxon>
        <taxon>Metazoa</taxon>
        <taxon>Ecdysozoa</taxon>
        <taxon>Arthropoda</taxon>
        <taxon>Hexapoda</taxon>
        <taxon>Insecta</taxon>
        <taxon>Pterygota</taxon>
        <taxon>Neoptera</taxon>
        <taxon>Paraneoptera</taxon>
        <taxon>Hemiptera</taxon>
        <taxon>Sternorrhyncha</taxon>
        <taxon>Aphidomorpha</taxon>
        <taxon>Aphidoidea</taxon>
        <taxon>Aphididae</taxon>
        <taxon>Lachninae</taxon>
        <taxon>Cinara</taxon>
    </lineage>
</organism>
<sequence length="104" mass="12803">MKHISLAAVVYVVIFGLSSFNFLDCHLQDITFRNNLRIQAEFMKRAMCTMDVRYYIGKKFWPNYLYTPDRTKRNMRTHRGIYNYEEAPYNSNIYRRSHWSYYQY</sequence>
<dbReference type="EMBL" id="CABPRJ010001951">
    <property type="protein sequence ID" value="VVC42401.1"/>
    <property type="molecule type" value="Genomic_DNA"/>
</dbReference>
<evidence type="ECO:0000313" key="1">
    <source>
        <dbReference type="EMBL" id="VVC42401.1"/>
    </source>
</evidence>
<gene>
    <name evidence="1" type="ORF">CINCED_3A007315</name>
</gene>
<accession>A0A5E4NJ57</accession>
<dbReference type="Proteomes" id="UP000325440">
    <property type="component" value="Unassembled WGS sequence"/>
</dbReference>
<name>A0A5E4NJ57_9HEMI</name>
<dbReference type="OrthoDB" id="6590243at2759"/>
<dbReference type="AlphaFoldDB" id="A0A5E4NJ57"/>
<protein>
    <submittedName>
        <fullName evidence="1">Uncharacterized protein</fullName>
    </submittedName>
</protein>
<evidence type="ECO:0000313" key="2">
    <source>
        <dbReference type="Proteomes" id="UP000325440"/>
    </source>
</evidence>
<reference evidence="1 2" key="1">
    <citation type="submission" date="2019-08" db="EMBL/GenBank/DDBJ databases">
        <authorList>
            <person name="Alioto T."/>
            <person name="Alioto T."/>
            <person name="Gomez Garrido J."/>
        </authorList>
    </citation>
    <scope>NUCLEOTIDE SEQUENCE [LARGE SCALE GENOMIC DNA]</scope>
</reference>